<accession>A0A916YSG1</accession>
<protein>
    <submittedName>
        <fullName evidence="2">Cytochrome c oxidase subunit IV</fullName>
    </submittedName>
</protein>
<organism evidence="2 3">
    <name type="scientific">Emticicia aquatilis</name>
    <dbReference type="NCBI Taxonomy" id="1537369"/>
    <lineage>
        <taxon>Bacteria</taxon>
        <taxon>Pseudomonadati</taxon>
        <taxon>Bacteroidota</taxon>
        <taxon>Cytophagia</taxon>
        <taxon>Cytophagales</taxon>
        <taxon>Leadbetterellaceae</taxon>
        <taxon>Emticicia</taxon>
    </lineage>
</organism>
<keyword evidence="1" id="KW-0472">Membrane</keyword>
<keyword evidence="1" id="KW-1133">Transmembrane helix</keyword>
<feature type="transmembrane region" description="Helical" evidence="1">
    <location>
        <begin position="12"/>
        <end position="35"/>
    </location>
</feature>
<sequence length="54" mass="6306">MFKNALNSIEGVSIYPIFSLIVFMVFFTALGIWVFKADKKYVKHMENLPFDSEK</sequence>
<comment type="caution">
    <text evidence="2">The sequence shown here is derived from an EMBL/GenBank/DDBJ whole genome shotgun (WGS) entry which is preliminary data.</text>
</comment>
<keyword evidence="1" id="KW-0812">Transmembrane</keyword>
<dbReference type="Proteomes" id="UP000609064">
    <property type="component" value="Unassembled WGS sequence"/>
</dbReference>
<name>A0A916YSG1_9BACT</name>
<gene>
    <name evidence="2" type="primary">ccoQ</name>
    <name evidence="2" type="ORF">GCM10011514_23620</name>
</gene>
<dbReference type="AlphaFoldDB" id="A0A916YSG1"/>
<evidence type="ECO:0000313" key="2">
    <source>
        <dbReference type="EMBL" id="GGD58923.1"/>
    </source>
</evidence>
<reference evidence="2" key="1">
    <citation type="journal article" date="2014" name="Int. J. Syst. Evol. Microbiol.">
        <title>Complete genome sequence of Corynebacterium casei LMG S-19264T (=DSM 44701T), isolated from a smear-ripened cheese.</title>
        <authorList>
            <consortium name="US DOE Joint Genome Institute (JGI-PGF)"/>
            <person name="Walter F."/>
            <person name="Albersmeier A."/>
            <person name="Kalinowski J."/>
            <person name="Ruckert C."/>
        </authorList>
    </citation>
    <scope>NUCLEOTIDE SEQUENCE</scope>
    <source>
        <strain evidence="2">CGMCC 1.15958</strain>
    </source>
</reference>
<evidence type="ECO:0000256" key="1">
    <source>
        <dbReference type="SAM" id="Phobius"/>
    </source>
</evidence>
<keyword evidence="3" id="KW-1185">Reference proteome</keyword>
<dbReference type="RefSeq" id="WP_188766290.1">
    <property type="nucleotide sequence ID" value="NZ_BMKK01000004.1"/>
</dbReference>
<proteinExistence type="predicted"/>
<dbReference type="EMBL" id="BMKK01000004">
    <property type="protein sequence ID" value="GGD58923.1"/>
    <property type="molecule type" value="Genomic_DNA"/>
</dbReference>
<reference evidence="2" key="2">
    <citation type="submission" date="2020-09" db="EMBL/GenBank/DDBJ databases">
        <authorList>
            <person name="Sun Q."/>
            <person name="Zhou Y."/>
        </authorList>
    </citation>
    <scope>NUCLEOTIDE SEQUENCE</scope>
    <source>
        <strain evidence="2">CGMCC 1.15958</strain>
    </source>
</reference>
<evidence type="ECO:0000313" key="3">
    <source>
        <dbReference type="Proteomes" id="UP000609064"/>
    </source>
</evidence>